<keyword evidence="2" id="KW-0067">ATP-binding</keyword>
<protein>
    <recommendedName>
        <fullName evidence="4">RecA family profile 1 domain-containing protein</fullName>
    </recommendedName>
</protein>
<dbReference type="PANTHER" id="PTHR22942:SF39">
    <property type="entry name" value="DNA REPAIR PROTEIN RAD51 HOMOLOG 1"/>
    <property type="match status" value="1"/>
</dbReference>
<name>I3SGS6_MEDTR</name>
<dbReference type="Pfam" id="PF14520">
    <property type="entry name" value="HHH_5"/>
    <property type="match status" value="1"/>
</dbReference>
<evidence type="ECO:0000259" key="4">
    <source>
        <dbReference type="PROSITE" id="PS50162"/>
    </source>
</evidence>
<feature type="compositionally biased region" description="Basic and acidic residues" evidence="3">
    <location>
        <begin position="1"/>
        <end position="21"/>
    </location>
</feature>
<dbReference type="SUPFAM" id="SSF52540">
    <property type="entry name" value="P-loop containing nucleoside triphosphate hydrolases"/>
    <property type="match status" value="1"/>
</dbReference>
<reference evidence="5" key="1">
    <citation type="submission" date="2012-05" db="EMBL/GenBank/DDBJ databases">
        <authorList>
            <person name="Krishnakumar V."/>
            <person name="Cheung F."/>
            <person name="Xiao Y."/>
            <person name="Chan A."/>
            <person name="Moskal W.A."/>
            <person name="Town C.D."/>
        </authorList>
    </citation>
    <scope>NUCLEOTIDE SEQUENCE</scope>
</reference>
<dbReference type="InterPro" id="IPR013632">
    <property type="entry name" value="Rad51_C"/>
</dbReference>
<dbReference type="SUPFAM" id="SSF47794">
    <property type="entry name" value="Rad51 N-terminal domain-like"/>
    <property type="match status" value="1"/>
</dbReference>
<feature type="region of interest" description="Disordered" evidence="3">
    <location>
        <begin position="1"/>
        <end position="24"/>
    </location>
</feature>
<keyword evidence="1" id="KW-0547">Nucleotide-binding</keyword>
<dbReference type="FunFam" id="1.10.150.20:FF:000008">
    <property type="entry name" value="DNA repair protein RAD51 homolog"/>
    <property type="match status" value="1"/>
</dbReference>
<dbReference type="Gene3D" id="3.40.50.300">
    <property type="entry name" value="P-loop containing nucleotide triphosphate hydrolases"/>
    <property type="match status" value="1"/>
</dbReference>
<dbReference type="EMBL" id="BT139673">
    <property type="protein sequence ID" value="AFK39468.1"/>
    <property type="molecule type" value="mRNA"/>
</dbReference>
<dbReference type="GO" id="GO:0005524">
    <property type="term" value="F:ATP binding"/>
    <property type="evidence" value="ECO:0007669"/>
    <property type="project" value="UniProtKB-KW"/>
</dbReference>
<dbReference type="GO" id="GO:0000724">
    <property type="term" value="P:double-strand break repair via homologous recombination"/>
    <property type="evidence" value="ECO:0007669"/>
    <property type="project" value="UniProtKB-ARBA"/>
</dbReference>
<proteinExistence type="evidence at transcript level"/>
<accession>I3SGS6</accession>
<dbReference type="PANTHER" id="PTHR22942">
    <property type="entry name" value="RECA/RAD51/RADA DNA STRAND-PAIRING FAMILY MEMBER"/>
    <property type="match status" value="1"/>
</dbReference>
<dbReference type="InterPro" id="IPR010995">
    <property type="entry name" value="DNA_repair_Rad51/TF_NusA_a-hlx"/>
</dbReference>
<dbReference type="AlphaFoldDB" id="I3SGS6"/>
<dbReference type="InterPro" id="IPR027417">
    <property type="entry name" value="P-loop_NTPase"/>
</dbReference>
<feature type="domain" description="RecA family profile 1" evidence="4">
    <location>
        <begin position="100"/>
        <end position="161"/>
    </location>
</feature>
<sequence>MEQQRLEKTAQQHDQETEEIQHGPLPVEQLQASGIAALDIKKLKDAGICTVESVAYTPRKDLLQIKGISDAKVDKIIEAAGKLVPMGFTSASELHAQRESIIQITTGSRELDKILEGGIETGSITELYGEFRSGKTQLCHTLCVTCQLPLDQEEVRVKLCT</sequence>
<evidence type="ECO:0000256" key="3">
    <source>
        <dbReference type="SAM" id="MobiDB-lite"/>
    </source>
</evidence>
<dbReference type="PROSITE" id="PS50162">
    <property type="entry name" value="RECA_2"/>
    <property type="match status" value="1"/>
</dbReference>
<dbReference type="Pfam" id="PF08423">
    <property type="entry name" value="Rad51"/>
    <property type="match status" value="1"/>
</dbReference>
<evidence type="ECO:0000313" key="5">
    <source>
        <dbReference type="EMBL" id="AFK39468.1"/>
    </source>
</evidence>
<dbReference type="GO" id="GO:0140664">
    <property type="term" value="F:ATP-dependent DNA damage sensor activity"/>
    <property type="evidence" value="ECO:0007669"/>
    <property type="project" value="InterPro"/>
</dbReference>
<dbReference type="Gene3D" id="1.10.150.20">
    <property type="entry name" value="5' to 3' exonuclease, C-terminal subdomain"/>
    <property type="match status" value="1"/>
</dbReference>
<evidence type="ECO:0000256" key="2">
    <source>
        <dbReference type="ARBA" id="ARBA00022840"/>
    </source>
</evidence>
<dbReference type="GO" id="GO:0003677">
    <property type="term" value="F:DNA binding"/>
    <property type="evidence" value="ECO:0007669"/>
    <property type="project" value="InterPro"/>
</dbReference>
<organism evidence="5">
    <name type="scientific">Medicago truncatula</name>
    <name type="common">Barrel medic</name>
    <name type="synonym">Medicago tribuloides</name>
    <dbReference type="NCBI Taxonomy" id="3880"/>
    <lineage>
        <taxon>Eukaryota</taxon>
        <taxon>Viridiplantae</taxon>
        <taxon>Streptophyta</taxon>
        <taxon>Embryophyta</taxon>
        <taxon>Tracheophyta</taxon>
        <taxon>Spermatophyta</taxon>
        <taxon>Magnoliopsida</taxon>
        <taxon>eudicotyledons</taxon>
        <taxon>Gunneridae</taxon>
        <taxon>Pentapetalae</taxon>
        <taxon>rosids</taxon>
        <taxon>fabids</taxon>
        <taxon>Fabales</taxon>
        <taxon>Fabaceae</taxon>
        <taxon>Papilionoideae</taxon>
        <taxon>50 kb inversion clade</taxon>
        <taxon>NPAAA clade</taxon>
        <taxon>Hologalegina</taxon>
        <taxon>IRL clade</taxon>
        <taxon>Trifolieae</taxon>
        <taxon>Medicago</taxon>
    </lineage>
</organism>
<dbReference type="ExpressionAtlas" id="I3SGS6">
    <property type="expression patterns" value="differential"/>
</dbReference>
<dbReference type="InterPro" id="IPR020588">
    <property type="entry name" value="RecA_ATP-bd"/>
</dbReference>
<evidence type="ECO:0000256" key="1">
    <source>
        <dbReference type="ARBA" id="ARBA00022741"/>
    </source>
</evidence>